<feature type="compositionally biased region" description="Polar residues" evidence="3">
    <location>
        <begin position="194"/>
        <end position="206"/>
    </location>
</feature>
<dbReference type="Proteomes" id="UP001064489">
    <property type="component" value="Chromosome 6"/>
</dbReference>
<reference evidence="5" key="1">
    <citation type="journal article" date="2022" name="Plant J.">
        <title>Strategies of tolerance reflected in two North American maple genomes.</title>
        <authorList>
            <person name="McEvoy S.L."/>
            <person name="Sezen U.U."/>
            <person name="Trouern-Trend A."/>
            <person name="McMahon S.M."/>
            <person name="Schaberg P.G."/>
            <person name="Yang J."/>
            <person name="Wegrzyn J.L."/>
            <person name="Swenson N.G."/>
        </authorList>
    </citation>
    <scope>NUCLEOTIDE SEQUENCE</scope>
    <source>
        <strain evidence="5">91603</strain>
    </source>
</reference>
<feature type="compositionally biased region" description="Basic residues" evidence="3">
    <location>
        <begin position="75"/>
        <end position="86"/>
    </location>
</feature>
<reference evidence="5" key="2">
    <citation type="submission" date="2023-02" db="EMBL/GenBank/DDBJ databases">
        <authorList>
            <person name="Swenson N.G."/>
            <person name="Wegrzyn J.L."/>
            <person name="Mcevoy S.L."/>
        </authorList>
    </citation>
    <scope>NUCLEOTIDE SEQUENCE</scope>
    <source>
        <strain evidence="5">91603</strain>
        <tissue evidence="5">Leaf</tissue>
    </source>
</reference>
<name>A0AAD5J8U2_ACENE</name>
<feature type="region of interest" description="Disordered" evidence="3">
    <location>
        <begin position="75"/>
        <end position="94"/>
    </location>
</feature>
<dbReference type="InterPro" id="IPR059002">
    <property type="entry name" value="IBH1_N"/>
</dbReference>
<evidence type="ECO:0000259" key="4">
    <source>
        <dbReference type="Pfam" id="PF26576"/>
    </source>
</evidence>
<proteinExistence type="predicted"/>
<sequence>MPALLKIINEKRISDDENDGDCICEVYKKVRYEADMALVISTQELFAWSHALKLNLLQTNLNVAIFSMKIPPYPKRRPKKAKMPPRKKIEAEKESKDEMLISSRLKNLRSLLPGASEMGTDKLLSEVGSYIVICLVDDGATGWKATRHKLEHSLKSVWLQQKEGGSGREALQRNLLVVLGNFLGRSPQRRLSDNWRNPKSQSSAGSSGDRKGSSFQPTCQEKEKGLLIPKDSGVDSRLESSVLEVNHEPRNEENGEAMIIDVGENKEGDKKVGDLGGMGYKNTETKLNEVGCLENADKALNSKEDLGLLKPMSVALDPKVLVKKKENILSLGIELRKRAVGDTTKDLRSTKKKARVNNADDLGPSIQGVRDGEQGTKIEGLVVEKDTHDGLEAFEDRGDGSEHRGKICETSEVGMSDKVSSATITSQQVLDAEISGPKICLSVHREQ</sequence>
<keyword evidence="6" id="KW-1185">Reference proteome</keyword>
<organism evidence="5 6">
    <name type="scientific">Acer negundo</name>
    <name type="common">Box elder</name>
    <dbReference type="NCBI Taxonomy" id="4023"/>
    <lineage>
        <taxon>Eukaryota</taxon>
        <taxon>Viridiplantae</taxon>
        <taxon>Streptophyta</taxon>
        <taxon>Embryophyta</taxon>
        <taxon>Tracheophyta</taxon>
        <taxon>Spermatophyta</taxon>
        <taxon>Magnoliopsida</taxon>
        <taxon>eudicotyledons</taxon>
        <taxon>Gunneridae</taxon>
        <taxon>Pentapetalae</taxon>
        <taxon>rosids</taxon>
        <taxon>malvids</taxon>
        <taxon>Sapindales</taxon>
        <taxon>Sapindaceae</taxon>
        <taxon>Hippocastanoideae</taxon>
        <taxon>Acereae</taxon>
        <taxon>Acer</taxon>
    </lineage>
</organism>
<keyword evidence="2" id="KW-0804">Transcription</keyword>
<dbReference type="PANTHER" id="PTHR33124:SF42">
    <property type="entry name" value="TRANSCRIPTION FACTOR BHLH146"/>
    <property type="match status" value="1"/>
</dbReference>
<dbReference type="EMBL" id="JAJSOW010000004">
    <property type="protein sequence ID" value="KAI9190887.1"/>
    <property type="molecule type" value="Genomic_DNA"/>
</dbReference>
<gene>
    <name evidence="5" type="ORF">LWI28_000258</name>
</gene>
<evidence type="ECO:0000256" key="2">
    <source>
        <dbReference type="ARBA" id="ARBA00023163"/>
    </source>
</evidence>
<dbReference type="InterPro" id="IPR044660">
    <property type="entry name" value="IBH1-like"/>
</dbReference>
<evidence type="ECO:0000256" key="1">
    <source>
        <dbReference type="ARBA" id="ARBA00023015"/>
    </source>
</evidence>
<accession>A0AAD5J8U2</accession>
<evidence type="ECO:0000313" key="6">
    <source>
        <dbReference type="Proteomes" id="UP001064489"/>
    </source>
</evidence>
<dbReference type="PANTHER" id="PTHR33124">
    <property type="entry name" value="TRANSCRIPTION FACTOR IBH1-LIKE 1"/>
    <property type="match status" value="1"/>
</dbReference>
<feature type="region of interest" description="Disordered" evidence="3">
    <location>
        <begin position="188"/>
        <end position="232"/>
    </location>
</feature>
<evidence type="ECO:0000256" key="3">
    <source>
        <dbReference type="SAM" id="MobiDB-lite"/>
    </source>
</evidence>
<comment type="caution">
    <text evidence="5">The sequence shown here is derived from an EMBL/GenBank/DDBJ whole genome shotgun (WGS) entry which is preliminary data.</text>
</comment>
<dbReference type="Pfam" id="PF26576">
    <property type="entry name" value="IBH1_N"/>
    <property type="match status" value="1"/>
</dbReference>
<keyword evidence="1" id="KW-0805">Transcription regulation</keyword>
<feature type="compositionally biased region" description="Basic and acidic residues" evidence="3">
    <location>
        <begin position="392"/>
        <end position="409"/>
    </location>
</feature>
<feature type="region of interest" description="Disordered" evidence="3">
    <location>
        <begin position="392"/>
        <end position="419"/>
    </location>
</feature>
<dbReference type="GO" id="GO:0006355">
    <property type="term" value="P:regulation of DNA-templated transcription"/>
    <property type="evidence" value="ECO:0007669"/>
    <property type="project" value="InterPro"/>
</dbReference>
<evidence type="ECO:0000313" key="5">
    <source>
        <dbReference type="EMBL" id="KAI9190887.1"/>
    </source>
</evidence>
<feature type="domain" description="IBH1-like N-terminal" evidence="4">
    <location>
        <begin position="1"/>
        <end position="59"/>
    </location>
</feature>
<protein>
    <recommendedName>
        <fullName evidence="4">IBH1-like N-terminal domain-containing protein</fullName>
    </recommendedName>
</protein>
<dbReference type="AlphaFoldDB" id="A0AAD5J8U2"/>